<reference evidence="2 3" key="1">
    <citation type="submission" date="2013-07" db="EMBL/GenBank/DDBJ databases">
        <authorList>
            <person name="Weinstock G."/>
            <person name="Sodergren E."/>
            <person name="Wylie T."/>
            <person name="Fulton L."/>
            <person name="Fulton R."/>
            <person name="Fronick C."/>
            <person name="O'Laughlin M."/>
            <person name="Godfrey J."/>
            <person name="Miner T."/>
            <person name="Herter B."/>
            <person name="Appelbaum E."/>
            <person name="Cordes M."/>
            <person name="Lek S."/>
            <person name="Wollam A."/>
            <person name="Pepin K.H."/>
            <person name="Palsikar V.B."/>
            <person name="Mitreva M."/>
            <person name="Wilson R.K."/>
        </authorList>
    </citation>
    <scope>NUCLEOTIDE SEQUENCE [LARGE SCALE GENOMIC DNA]</scope>
    <source>
        <strain evidence="2 3">ATCC 27760</strain>
    </source>
</reference>
<proteinExistence type="predicted"/>
<dbReference type="AlphaFoldDB" id="U2MD95"/>
<dbReference type="HOGENOM" id="CLU_1004322_0_0_9"/>
<feature type="region of interest" description="Disordered" evidence="1">
    <location>
        <begin position="258"/>
        <end position="277"/>
    </location>
</feature>
<dbReference type="EMBL" id="AWVF01000031">
    <property type="protein sequence ID" value="ERJ97283.1"/>
    <property type="molecule type" value="Genomic_DNA"/>
</dbReference>
<name>U2MD95_9FIRM</name>
<gene>
    <name evidence="2" type="ORF">RUMCAL_00355</name>
</gene>
<feature type="compositionally biased region" description="Polar residues" evidence="1">
    <location>
        <begin position="261"/>
        <end position="271"/>
    </location>
</feature>
<evidence type="ECO:0000313" key="3">
    <source>
        <dbReference type="Proteomes" id="UP000016662"/>
    </source>
</evidence>
<sequence length="277" mass="31116">MAMISEKIELIGKNLYTDIPGTLTLKSIPTASELEYVGSEDFVGTMLDSILPEAVDENVNFHNLLEVDYYWICRCLRILNYGPYYTTNAVYCRSCGKVSYGEFRVNLKTINCIPIPDDFSNDIVVSKDEFLDFSGDVHLALPTIQQIINCRNDKAFQTPDGNLDSDLARICYMVTSIGGKSNLTPIEIKYKIKNDLSAADYIILRDRISELSDFGLRNGGTAQCPKCHSNDASFVALVNDKFFRPSLGDLRQWKHDRSAGKNKNISRSATATIRKHN</sequence>
<dbReference type="Proteomes" id="UP000016662">
    <property type="component" value="Unassembled WGS sequence"/>
</dbReference>
<dbReference type="RefSeq" id="WP_021681960.1">
    <property type="nucleotide sequence ID" value="NZ_KI260389.1"/>
</dbReference>
<evidence type="ECO:0000256" key="1">
    <source>
        <dbReference type="SAM" id="MobiDB-lite"/>
    </source>
</evidence>
<keyword evidence="3" id="KW-1185">Reference proteome</keyword>
<protein>
    <submittedName>
        <fullName evidence="2">Uncharacterized protein</fullName>
    </submittedName>
</protein>
<dbReference type="STRING" id="411473.RUMCAL_00355"/>
<accession>U2MD95</accession>
<evidence type="ECO:0000313" key="2">
    <source>
        <dbReference type="EMBL" id="ERJ97283.1"/>
    </source>
</evidence>
<organism evidence="2 3">
    <name type="scientific">Ruminococcus callidus ATCC 27760</name>
    <dbReference type="NCBI Taxonomy" id="411473"/>
    <lineage>
        <taxon>Bacteria</taxon>
        <taxon>Bacillati</taxon>
        <taxon>Bacillota</taxon>
        <taxon>Clostridia</taxon>
        <taxon>Eubacteriales</taxon>
        <taxon>Oscillospiraceae</taxon>
        <taxon>Ruminococcus</taxon>
    </lineage>
</organism>
<dbReference type="PATRIC" id="fig|411473.3.peg.275"/>
<comment type="caution">
    <text evidence="2">The sequence shown here is derived from an EMBL/GenBank/DDBJ whole genome shotgun (WGS) entry which is preliminary data.</text>
</comment>